<comment type="similarity">
    <text evidence="1">Belongs to the pectinacetylesterase family. Notum subfamily.</text>
</comment>
<organism evidence="2 3">
    <name type="scientific">Xenoophorus captivus</name>
    <dbReference type="NCBI Taxonomy" id="1517983"/>
    <lineage>
        <taxon>Eukaryota</taxon>
        <taxon>Metazoa</taxon>
        <taxon>Chordata</taxon>
        <taxon>Craniata</taxon>
        <taxon>Vertebrata</taxon>
        <taxon>Euteleostomi</taxon>
        <taxon>Actinopterygii</taxon>
        <taxon>Neopterygii</taxon>
        <taxon>Teleostei</taxon>
        <taxon>Neoteleostei</taxon>
        <taxon>Acanthomorphata</taxon>
        <taxon>Ovalentaria</taxon>
        <taxon>Atherinomorphae</taxon>
        <taxon>Cyprinodontiformes</taxon>
        <taxon>Goodeidae</taxon>
        <taxon>Xenoophorus</taxon>
    </lineage>
</organism>
<name>A0ABV0QM59_9TELE</name>
<dbReference type="Proteomes" id="UP001434883">
    <property type="component" value="Unassembled WGS sequence"/>
</dbReference>
<feature type="non-terminal residue" evidence="2">
    <location>
        <position position="1"/>
    </location>
</feature>
<protein>
    <submittedName>
        <fullName evidence="2">Uncharacterized protein</fullName>
    </submittedName>
</protein>
<dbReference type="EMBL" id="JAHRIN010017186">
    <property type="protein sequence ID" value="MEQ2196924.1"/>
    <property type="molecule type" value="Genomic_DNA"/>
</dbReference>
<evidence type="ECO:0000256" key="1">
    <source>
        <dbReference type="ARBA" id="ARBA00010213"/>
    </source>
</evidence>
<evidence type="ECO:0000313" key="2">
    <source>
        <dbReference type="EMBL" id="MEQ2196924.1"/>
    </source>
</evidence>
<accession>A0ABV0QM59</accession>
<evidence type="ECO:0000313" key="3">
    <source>
        <dbReference type="Proteomes" id="UP001434883"/>
    </source>
</evidence>
<dbReference type="Pfam" id="PF03283">
    <property type="entry name" value="PAE"/>
    <property type="match status" value="1"/>
</dbReference>
<sequence>YYIKESKGSRRWLLFLEVSPSEYCLHVTSAGGTGVLLNVDQVAEQMHSAGHRGVQVRGLADSGWFLDNKQYKFTDCLDTISCAPTEAIKRGIRSDSNGGIKERLLEKMF</sequence>
<comment type="caution">
    <text evidence="2">The sequence shown here is derived from an EMBL/GenBank/DDBJ whole genome shotgun (WGS) entry which is preliminary data.</text>
</comment>
<gene>
    <name evidence="2" type="ORF">XENOCAPTIV_018194</name>
</gene>
<proteinExistence type="inferred from homology"/>
<reference evidence="2 3" key="1">
    <citation type="submission" date="2021-06" db="EMBL/GenBank/DDBJ databases">
        <authorList>
            <person name="Palmer J.M."/>
        </authorList>
    </citation>
    <scope>NUCLEOTIDE SEQUENCE [LARGE SCALE GENOMIC DNA]</scope>
    <source>
        <strain evidence="2 3">XC_2019</strain>
        <tissue evidence="2">Muscle</tissue>
    </source>
</reference>
<dbReference type="InterPro" id="IPR004963">
    <property type="entry name" value="PAE/NOTUM"/>
</dbReference>
<keyword evidence="3" id="KW-1185">Reference proteome</keyword>